<evidence type="ECO:0000313" key="3">
    <source>
        <dbReference type="Proteomes" id="UP000184330"/>
    </source>
</evidence>
<evidence type="ECO:0000256" key="1">
    <source>
        <dbReference type="SAM" id="MobiDB-lite"/>
    </source>
</evidence>
<accession>A0A1L7XCB9</accession>
<reference evidence="2 3" key="1">
    <citation type="submission" date="2016-03" db="EMBL/GenBank/DDBJ databases">
        <authorList>
            <person name="Ploux O."/>
        </authorList>
    </citation>
    <scope>NUCLEOTIDE SEQUENCE [LARGE SCALE GENOMIC DNA]</scope>
    <source>
        <strain evidence="2 3">UAMH 11012</strain>
    </source>
</reference>
<keyword evidence="3" id="KW-1185">Reference proteome</keyword>
<dbReference type="PANTHER" id="PTHR38797:SF4">
    <property type="entry name" value="NUCLEAR PORE COMPLEX PROTEIN NUP85"/>
    <property type="match status" value="1"/>
</dbReference>
<dbReference type="Pfam" id="PF12311">
    <property type="entry name" value="DUF3632"/>
    <property type="match status" value="1"/>
</dbReference>
<sequence>MSWDWADTQRELIKTNVLSNSGVAGESPDFQEFSISFLDDLLRGSSNLNHEVIEKIAHQLVASGQSLENAWYHFSNLIYSAAMSTSSDSSHQRLVELIFAFANFESQGSDGNEADDPEVVSTFKELKGFGWIARDLWNGPSNFIREYGTGEAAIQAWVNLNRFVAHLSVQQRLTPVEPLQDWLEDFGLWTISDGLEFRKGGREYGEAAAAWLVIAGSDIWLDPTWGKRDGNPGPGIPVRVGGIWSYRLENGATHDMRWDFWRERLLDIASDESLDESTRETMRQAERATEGIEASSQTSQ</sequence>
<protein>
    <submittedName>
        <fullName evidence="2">Uncharacterized protein</fullName>
    </submittedName>
</protein>
<name>A0A1L7XCB9_9HELO</name>
<feature type="compositionally biased region" description="Basic and acidic residues" evidence="1">
    <location>
        <begin position="276"/>
        <end position="290"/>
    </location>
</feature>
<dbReference type="Proteomes" id="UP000184330">
    <property type="component" value="Unassembled WGS sequence"/>
</dbReference>
<dbReference type="InterPro" id="IPR053204">
    <property type="entry name" value="Oxopyrrolidines_Biosynth-assoc"/>
</dbReference>
<dbReference type="InterPro" id="IPR022085">
    <property type="entry name" value="OpdG"/>
</dbReference>
<dbReference type="EMBL" id="FJOG01000021">
    <property type="protein sequence ID" value="CZR62690.1"/>
    <property type="molecule type" value="Genomic_DNA"/>
</dbReference>
<gene>
    <name evidence="2" type="ORF">PAC_12587</name>
</gene>
<proteinExistence type="predicted"/>
<organism evidence="2 3">
    <name type="scientific">Phialocephala subalpina</name>
    <dbReference type="NCBI Taxonomy" id="576137"/>
    <lineage>
        <taxon>Eukaryota</taxon>
        <taxon>Fungi</taxon>
        <taxon>Dikarya</taxon>
        <taxon>Ascomycota</taxon>
        <taxon>Pezizomycotina</taxon>
        <taxon>Leotiomycetes</taxon>
        <taxon>Helotiales</taxon>
        <taxon>Mollisiaceae</taxon>
        <taxon>Phialocephala</taxon>
        <taxon>Phialocephala fortinii species complex</taxon>
    </lineage>
</organism>
<dbReference type="OrthoDB" id="3350591at2759"/>
<evidence type="ECO:0000313" key="2">
    <source>
        <dbReference type="EMBL" id="CZR62690.1"/>
    </source>
</evidence>
<dbReference type="PANTHER" id="PTHR38797">
    <property type="entry name" value="NUCLEAR PORE COMPLEX PROTEIN NUP85-RELATED"/>
    <property type="match status" value="1"/>
</dbReference>
<feature type="region of interest" description="Disordered" evidence="1">
    <location>
        <begin position="273"/>
        <end position="300"/>
    </location>
</feature>
<dbReference type="AlphaFoldDB" id="A0A1L7XCB9"/>